<dbReference type="KEGG" id="cak:Caul_3629"/>
<dbReference type="eggNOG" id="COG1884">
    <property type="taxonomic scope" value="Bacteria"/>
</dbReference>
<protein>
    <submittedName>
        <fullName evidence="2">Methylmalonyl-CoA mutase</fullName>
        <ecNumber evidence="2">5.4.99.2</ecNumber>
    </submittedName>
</protein>
<dbReference type="EMBL" id="CP000927">
    <property type="protein sequence ID" value="ABZ72756.1"/>
    <property type="molecule type" value="Genomic_DNA"/>
</dbReference>
<dbReference type="AlphaFoldDB" id="B0T7Z3"/>
<proteinExistence type="predicted"/>
<dbReference type="STRING" id="366602.Caul_3629"/>
<dbReference type="PANTHER" id="PTHR48101:SF4">
    <property type="entry name" value="METHYLMALONYL-COA MUTASE, MITOCHONDRIAL"/>
    <property type="match status" value="1"/>
</dbReference>
<dbReference type="GO" id="GO:0019678">
    <property type="term" value="P:propionate metabolic process, methylmalonyl pathway"/>
    <property type="evidence" value="ECO:0007669"/>
    <property type="project" value="TreeGrafter"/>
</dbReference>
<dbReference type="InterPro" id="IPR016176">
    <property type="entry name" value="Cbl-dep_enz_cat"/>
</dbReference>
<dbReference type="HOGENOM" id="CLU_009523_6_2_5"/>
<accession>B0T7Z3</accession>
<name>B0T7Z3_CAUSK</name>
<feature type="domain" description="Methylmalonyl-CoA mutase alpha/beta chain catalytic" evidence="1">
    <location>
        <begin position="69"/>
        <end position="450"/>
    </location>
</feature>
<organism evidence="2">
    <name type="scientific">Caulobacter sp. (strain K31)</name>
    <dbReference type="NCBI Taxonomy" id="366602"/>
    <lineage>
        <taxon>Bacteria</taxon>
        <taxon>Pseudomonadati</taxon>
        <taxon>Pseudomonadota</taxon>
        <taxon>Alphaproteobacteria</taxon>
        <taxon>Caulobacterales</taxon>
        <taxon>Caulobacteraceae</taxon>
        <taxon>Caulobacter</taxon>
    </lineage>
</organism>
<dbReference type="SUPFAM" id="SSF51703">
    <property type="entry name" value="Cobalamin (vitamin B12)-dependent enzymes"/>
    <property type="match status" value="1"/>
</dbReference>
<dbReference type="Pfam" id="PF01642">
    <property type="entry name" value="MM_CoA_mutase"/>
    <property type="match status" value="1"/>
</dbReference>
<dbReference type="CDD" id="cd03677">
    <property type="entry name" value="MM_CoA_mutase_beta"/>
    <property type="match status" value="1"/>
</dbReference>
<evidence type="ECO:0000313" key="2">
    <source>
        <dbReference type="EMBL" id="ABZ72756.1"/>
    </source>
</evidence>
<dbReference type="GO" id="GO:0031419">
    <property type="term" value="F:cobalamin binding"/>
    <property type="evidence" value="ECO:0007669"/>
    <property type="project" value="InterPro"/>
</dbReference>
<dbReference type="GO" id="GO:0004494">
    <property type="term" value="F:methylmalonyl-CoA mutase activity"/>
    <property type="evidence" value="ECO:0007669"/>
    <property type="project" value="UniProtKB-EC"/>
</dbReference>
<dbReference type="EC" id="5.4.99.2" evidence="2"/>
<dbReference type="GO" id="GO:0005737">
    <property type="term" value="C:cytoplasm"/>
    <property type="evidence" value="ECO:0007669"/>
    <property type="project" value="TreeGrafter"/>
</dbReference>
<keyword evidence="2" id="KW-0413">Isomerase</keyword>
<dbReference type="PANTHER" id="PTHR48101">
    <property type="entry name" value="METHYLMALONYL-COA MUTASE, MITOCHONDRIAL-RELATED"/>
    <property type="match status" value="1"/>
</dbReference>
<sequence length="489" mass="50760">MTQAITPLAEDFGPPDQSRWMALVEKTLKGQAFDDALVTRTPDGIAIRPLYTVEDRVVVARDLRARDADRPWDLRMRAAHPDPRQAAAEIMKDLENGAASVLVALDPTGRTGVAVGSLQDLAQALSGVLLDLAPVALDAGFLGPKAADWLGGLAKSAPNAPLAFHMDPLTAFAQAGVSPGPIESHLVSAATVGARLSETYAKASLFLATGRAAHEAGGSNTQELAMMAACALTYAKALVRAGLPMDEAFSRIVLGVSLDAEYFTGVAKVRAARALWARITEACGVSAPAVIEARSSQRMLTQADAWTNLLRLTSAGFAGAVGGADAVVLGAFTDAIGLPTAFGRRQARNTQLVLMEESHLGRVADPAGGSWYLDSLTDQLARAAWDGFQAIEASGGVVKALESGLIADIVAATRASQEAAFADGSRKILGVTAFPNADDKPVEVATPNPADFAADPPSVRLPGPDSRCPPLAPIRFAAAFEGAPTGIKA</sequence>
<dbReference type="Gene3D" id="3.20.20.240">
    <property type="entry name" value="Methylmalonyl-CoA mutase"/>
    <property type="match status" value="1"/>
</dbReference>
<gene>
    <name evidence="2" type="ordered locus">Caul_3629</name>
</gene>
<dbReference type="InterPro" id="IPR006099">
    <property type="entry name" value="MeMalonylCoA_mutase_a/b_cat"/>
</dbReference>
<reference evidence="2" key="1">
    <citation type="submission" date="2008-01" db="EMBL/GenBank/DDBJ databases">
        <title>Complete sequence of chromosome of Caulobacter sp. K31.</title>
        <authorList>
            <consortium name="US DOE Joint Genome Institute"/>
            <person name="Copeland A."/>
            <person name="Lucas S."/>
            <person name="Lapidus A."/>
            <person name="Barry K."/>
            <person name="Glavina del Rio T."/>
            <person name="Dalin E."/>
            <person name="Tice H."/>
            <person name="Pitluck S."/>
            <person name="Bruce D."/>
            <person name="Goodwin L."/>
            <person name="Thompson L.S."/>
            <person name="Brettin T."/>
            <person name="Detter J.C."/>
            <person name="Han C."/>
            <person name="Schmutz J."/>
            <person name="Larimer F."/>
            <person name="Land M."/>
            <person name="Hauser L."/>
            <person name="Kyrpides N."/>
            <person name="Kim E."/>
            <person name="Stephens C."/>
            <person name="Richardson P."/>
        </authorList>
    </citation>
    <scope>NUCLEOTIDE SEQUENCE [LARGE SCALE GENOMIC DNA]</scope>
    <source>
        <strain evidence="2">K31</strain>
    </source>
</reference>
<evidence type="ECO:0000259" key="1">
    <source>
        <dbReference type="Pfam" id="PF01642"/>
    </source>
</evidence>